<feature type="signal peptide" evidence="1">
    <location>
        <begin position="1"/>
        <end position="18"/>
    </location>
</feature>
<gene>
    <name evidence="2" type="ORF">SAMN05660703_0627</name>
</gene>
<reference evidence="2 3" key="1">
    <citation type="submission" date="2017-04" db="EMBL/GenBank/DDBJ databases">
        <authorList>
            <person name="Afonso C.L."/>
            <person name="Miller P.J."/>
            <person name="Scott M.A."/>
            <person name="Spackman E."/>
            <person name="Goraichik I."/>
            <person name="Dimitrov K.M."/>
            <person name="Suarez D.L."/>
            <person name="Swayne D.E."/>
        </authorList>
    </citation>
    <scope>NUCLEOTIDE SEQUENCE [LARGE SCALE GENOMIC DNA]</scope>
    <source>
        <strain evidence="2 3">DSM 21164</strain>
    </source>
</reference>
<keyword evidence="1" id="KW-0732">Signal</keyword>
<organism evidence="2 3">
    <name type="scientific">Cellulophaga tyrosinoxydans</name>
    <dbReference type="NCBI Taxonomy" id="504486"/>
    <lineage>
        <taxon>Bacteria</taxon>
        <taxon>Pseudomonadati</taxon>
        <taxon>Bacteroidota</taxon>
        <taxon>Flavobacteriia</taxon>
        <taxon>Flavobacteriales</taxon>
        <taxon>Flavobacteriaceae</taxon>
        <taxon>Cellulophaga</taxon>
    </lineage>
</organism>
<dbReference type="STRING" id="504486.SAMN05660703_0627"/>
<dbReference type="Pfam" id="PF13715">
    <property type="entry name" value="CarbopepD_reg_2"/>
    <property type="match status" value="1"/>
</dbReference>
<proteinExistence type="predicted"/>
<dbReference type="AlphaFoldDB" id="A0A1W1YL54"/>
<dbReference type="OrthoDB" id="1443962at2"/>
<evidence type="ECO:0000313" key="3">
    <source>
        <dbReference type="Proteomes" id="UP000192360"/>
    </source>
</evidence>
<protein>
    <submittedName>
        <fullName evidence="2">CarboxypepD_reg-like domain-containing protein</fullName>
    </submittedName>
</protein>
<evidence type="ECO:0000256" key="1">
    <source>
        <dbReference type="SAM" id="SignalP"/>
    </source>
</evidence>
<dbReference type="Proteomes" id="UP000192360">
    <property type="component" value="Unassembled WGS sequence"/>
</dbReference>
<keyword evidence="3" id="KW-1185">Reference proteome</keyword>
<dbReference type="InterPro" id="IPR008969">
    <property type="entry name" value="CarboxyPept-like_regulatory"/>
</dbReference>
<dbReference type="RefSeq" id="WP_159447270.1">
    <property type="nucleotide sequence ID" value="NZ_FWXO01000001.1"/>
</dbReference>
<accession>A0A1W1YL54</accession>
<name>A0A1W1YL54_9FLAO</name>
<dbReference type="Gene3D" id="2.60.40.1120">
    <property type="entry name" value="Carboxypeptidase-like, regulatory domain"/>
    <property type="match status" value="1"/>
</dbReference>
<dbReference type="SUPFAM" id="SSF49464">
    <property type="entry name" value="Carboxypeptidase regulatory domain-like"/>
    <property type="match status" value="1"/>
</dbReference>
<feature type="chain" id="PRO_5013071504" evidence="1">
    <location>
        <begin position="19"/>
        <end position="127"/>
    </location>
</feature>
<sequence>MKKLLLISMLFVFANAFSQNKGAITGNVSDLELSNEPLLFASVQIKNTSKIAQTNFHGNFELKDIESGEYTLVFSFLGYDSLEVPVLVKNNEVTLVNGALKSKKLDYNTIPVADVAVAEKMQSNKSK</sequence>
<evidence type="ECO:0000313" key="2">
    <source>
        <dbReference type="EMBL" id="SMC36884.1"/>
    </source>
</evidence>
<dbReference type="EMBL" id="FWXO01000001">
    <property type="protein sequence ID" value="SMC36884.1"/>
    <property type="molecule type" value="Genomic_DNA"/>
</dbReference>